<dbReference type="Proteomes" id="UP000228934">
    <property type="component" value="Unassembled WGS sequence"/>
</dbReference>
<name>A0A2G9Q0K5_AQUCT</name>
<proteinExistence type="predicted"/>
<accession>A0A2G9Q0K5</accession>
<evidence type="ECO:0000313" key="2">
    <source>
        <dbReference type="Proteomes" id="UP000228934"/>
    </source>
</evidence>
<organism evidence="1 2">
    <name type="scientific">Aquarana catesbeiana</name>
    <name type="common">American bullfrog</name>
    <name type="synonym">Rana catesbeiana</name>
    <dbReference type="NCBI Taxonomy" id="8400"/>
    <lineage>
        <taxon>Eukaryota</taxon>
        <taxon>Metazoa</taxon>
        <taxon>Chordata</taxon>
        <taxon>Craniata</taxon>
        <taxon>Vertebrata</taxon>
        <taxon>Euteleostomi</taxon>
        <taxon>Amphibia</taxon>
        <taxon>Batrachia</taxon>
        <taxon>Anura</taxon>
        <taxon>Neobatrachia</taxon>
        <taxon>Ranoidea</taxon>
        <taxon>Ranidae</taxon>
        <taxon>Aquarana</taxon>
    </lineage>
</organism>
<keyword evidence="2" id="KW-1185">Reference proteome</keyword>
<gene>
    <name evidence="1" type="ORF">AB205_0105140</name>
</gene>
<protein>
    <submittedName>
        <fullName evidence="1">Uncharacterized protein</fullName>
    </submittedName>
</protein>
<reference evidence="2" key="1">
    <citation type="journal article" date="2017" name="Nat. Commun.">
        <title>The North American bullfrog draft genome provides insight into hormonal regulation of long noncoding RNA.</title>
        <authorList>
            <person name="Hammond S.A."/>
            <person name="Warren R.L."/>
            <person name="Vandervalk B.P."/>
            <person name="Kucuk E."/>
            <person name="Khan H."/>
            <person name="Gibb E.A."/>
            <person name="Pandoh P."/>
            <person name="Kirk H."/>
            <person name="Zhao Y."/>
            <person name="Jones M."/>
            <person name="Mungall A.J."/>
            <person name="Coope R."/>
            <person name="Pleasance S."/>
            <person name="Moore R.A."/>
            <person name="Holt R.A."/>
            <person name="Round J.M."/>
            <person name="Ohora S."/>
            <person name="Walle B.V."/>
            <person name="Veldhoen N."/>
            <person name="Helbing C.C."/>
            <person name="Birol I."/>
        </authorList>
    </citation>
    <scope>NUCLEOTIDE SEQUENCE [LARGE SCALE GENOMIC DNA]</scope>
</reference>
<feature type="non-terminal residue" evidence="1">
    <location>
        <position position="150"/>
    </location>
</feature>
<feature type="non-terminal residue" evidence="1">
    <location>
        <position position="1"/>
    </location>
</feature>
<sequence length="150" mass="16782">SRTLPCCQHFSFGDSNLQVFHCLFFNRDFRVVNWYFLIVPGKGSPTLLLSSIYQLSVGDLQLPFLNCQKLQIFLCPVPFRDILSSLSVLHYFLQTPLLITPKLSTPALVVPPITAFVFHTATSTSHGWRGELFSGVAARELALSSRVHNG</sequence>
<dbReference type="EMBL" id="KZ370362">
    <property type="protein sequence ID" value="PIO09105.1"/>
    <property type="molecule type" value="Genomic_DNA"/>
</dbReference>
<evidence type="ECO:0000313" key="1">
    <source>
        <dbReference type="EMBL" id="PIO09105.1"/>
    </source>
</evidence>
<dbReference type="AlphaFoldDB" id="A0A2G9Q0K5"/>